<feature type="domain" description="2Fe-2S ferredoxin-type" evidence="1">
    <location>
        <begin position="5"/>
        <end position="101"/>
    </location>
</feature>
<dbReference type="PROSITE" id="PS51085">
    <property type="entry name" value="2FE2S_FER_2"/>
    <property type="match status" value="1"/>
</dbReference>
<dbReference type="CDD" id="cd00207">
    <property type="entry name" value="fer2"/>
    <property type="match status" value="1"/>
</dbReference>
<protein>
    <recommendedName>
        <fullName evidence="1">2Fe-2S ferredoxin-type domain-containing protein</fullName>
    </recommendedName>
</protein>
<dbReference type="AlphaFoldDB" id="A0A3G9JAY5"/>
<evidence type="ECO:0000259" key="1">
    <source>
        <dbReference type="PROSITE" id="PS51085"/>
    </source>
</evidence>
<evidence type="ECO:0000313" key="3">
    <source>
        <dbReference type="Proteomes" id="UP000275368"/>
    </source>
</evidence>
<dbReference type="GO" id="GO:0051536">
    <property type="term" value="F:iron-sulfur cluster binding"/>
    <property type="evidence" value="ECO:0007669"/>
    <property type="project" value="InterPro"/>
</dbReference>
<dbReference type="Proteomes" id="UP000275368">
    <property type="component" value="Chromosome"/>
</dbReference>
<reference evidence="2 3" key="1">
    <citation type="submission" date="2018-11" db="EMBL/GenBank/DDBJ databases">
        <title>Complete genome sequence of Paenibacillus baekrokdamisoli strain KCTC 33723.</title>
        <authorList>
            <person name="Kang S.W."/>
            <person name="Lee K.C."/>
            <person name="Kim K.K."/>
            <person name="Kim J.S."/>
            <person name="Kim D.S."/>
            <person name="Ko S.H."/>
            <person name="Yang S.H."/>
            <person name="Lee J.S."/>
        </authorList>
    </citation>
    <scope>NUCLEOTIDE SEQUENCE [LARGE SCALE GENOMIC DNA]</scope>
    <source>
        <strain evidence="2 3">KCTC 33723</strain>
    </source>
</reference>
<dbReference type="InterPro" id="IPR036010">
    <property type="entry name" value="2Fe-2S_ferredoxin-like_sf"/>
</dbReference>
<dbReference type="Pfam" id="PF00111">
    <property type="entry name" value="Fer2"/>
    <property type="match status" value="1"/>
</dbReference>
<dbReference type="InterPro" id="IPR012675">
    <property type="entry name" value="Beta-grasp_dom_sf"/>
</dbReference>
<dbReference type="EMBL" id="AP019308">
    <property type="protein sequence ID" value="BBH21008.1"/>
    <property type="molecule type" value="Genomic_DNA"/>
</dbReference>
<name>A0A3G9JAY5_9BACL</name>
<dbReference type="Gene3D" id="3.10.20.30">
    <property type="match status" value="1"/>
</dbReference>
<sequence>MLAYLMLELISRTRAITIDAEEGMSLLDLAIKHELDWAFSCTRGTCARCRCLVEEGAAFLEEVTDAEWDRMEPEEFDQGYRLACQAIIKPDAGSIKAINKPYF</sequence>
<dbReference type="SUPFAM" id="SSF54292">
    <property type="entry name" value="2Fe-2S ferredoxin-like"/>
    <property type="match status" value="1"/>
</dbReference>
<gene>
    <name evidence="2" type="ORF">Back11_23530</name>
</gene>
<organism evidence="2 3">
    <name type="scientific">Paenibacillus baekrokdamisoli</name>
    <dbReference type="NCBI Taxonomy" id="1712516"/>
    <lineage>
        <taxon>Bacteria</taxon>
        <taxon>Bacillati</taxon>
        <taxon>Bacillota</taxon>
        <taxon>Bacilli</taxon>
        <taxon>Bacillales</taxon>
        <taxon>Paenibacillaceae</taxon>
        <taxon>Paenibacillus</taxon>
    </lineage>
</organism>
<dbReference type="KEGG" id="pbk:Back11_23530"/>
<accession>A0A3G9JAY5</accession>
<keyword evidence="3" id="KW-1185">Reference proteome</keyword>
<proteinExistence type="predicted"/>
<evidence type="ECO:0000313" key="2">
    <source>
        <dbReference type="EMBL" id="BBH21008.1"/>
    </source>
</evidence>
<dbReference type="InterPro" id="IPR001041">
    <property type="entry name" value="2Fe-2S_ferredoxin-type"/>
</dbReference>